<dbReference type="PANTHER" id="PTHR32097">
    <property type="entry name" value="CAMP-BINDING PROTEIN 1-RELATED"/>
    <property type="match status" value="1"/>
</dbReference>
<dbReference type="InterPro" id="IPR051324">
    <property type="entry name" value="Stress/Tellurium_Resist"/>
</dbReference>
<dbReference type="CDD" id="cd06974">
    <property type="entry name" value="TerD_like"/>
    <property type="match status" value="1"/>
</dbReference>
<dbReference type="PANTHER" id="PTHR32097:SF4">
    <property type="entry name" value="GENERAL STRESS PROTEIN 16U"/>
    <property type="match status" value="1"/>
</dbReference>
<gene>
    <name evidence="3" type="ORF">DEJ50_02330</name>
</gene>
<dbReference type="AlphaFoldDB" id="A0A5P2CVC3"/>
<dbReference type="OrthoDB" id="3851702at2"/>
<comment type="similarity">
    <text evidence="1">Belongs to the CAPAB/TerDEXZ family.</text>
</comment>
<dbReference type="RefSeq" id="WP_150205744.1">
    <property type="nucleotide sequence ID" value="NZ_CP029190.1"/>
</dbReference>
<protein>
    <submittedName>
        <fullName evidence="3">TerD-family protein</fullName>
    </submittedName>
</protein>
<organism evidence="3 4">
    <name type="scientific">Streptomyces venezuelae</name>
    <dbReference type="NCBI Taxonomy" id="54571"/>
    <lineage>
        <taxon>Bacteria</taxon>
        <taxon>Bacillati</taxon>
        <taxon>Actinomycetota</taxon>
        <taxon>Actinomycetes</taxon>
        <taxon>Kitasatosporales</taxon>
        <taxon>Streptomycetaceae</taxon>
        <taxon>Streptomyces</taxon>
    </lineage>
</organism>
<sequence>MSGSGSRSSVRKGLAKVEVALKWDPSPAGSPANDLDIVAAVYAADGLRGAPVHLVHFGHRSPDGTITLNRDSRTGQGFGFDEVMTLELDRMSEALARVVIGVVIQGGDGTKTFGDVAGTALRIREGHTDLVSDDFASVADASAATVAEFARDASGGWTLRPAVHGFTADPEEFTRLMGAV</sequence>
<dbReference type="Proteomes" id="UP000325211">
    <property type="component" value="Chromosome"/>
</dbReference>
<proteinExistence type="inferred from homology"/>
<evidence type="ECO:0000256" key="1">
    <source>
        <dbReference type="ARBA" id="ARBA00008775"/>
    </source>
</evidence>
<dbReference type="InterPro" id="IPR003325">
    <property type="entry name" value="TerD"/>
</dbReference>
<name>A0A5P2CVC3_STRVZ</name>
<dbReference type="Pfam" id="PF02342">
    <property type="entry name" value="TerD"/>
    <property type="match status" value="1"/>
</dbReference>
<evidence type="ECO:0000313" key="4">
    <source>
        <dbReference type="Proteomes" id="UP000325211"/>
    </source>
</evidence>
<reference evidence="3 4" key="1">
    <citation type="submission" date="2018-05" db="EMBL/GenBank/DDBJ databases">
        <title>Streptomyces venezuelae.</title>
        <authorList>
            <person name="Kim W."/>
            <person name="Lee N."/>
            <person name="Cho B.-K."/>
        </authorList>
    </citation>
    <scope>NUCLEOTIDE SEQUENCE [LARGE SCALE GENOMIC DNA]</scope>
    <source>
        <strain evidence="3 4">ATCC 21782</strain>
    </source>
</reference>
<dbReference type="Gene3D" id="2.60.60.30">
    <property type="entry name" value="sav2460 like domains"/>
    <property type="match status" value="1"/>
</dbReference>
<accession>A0A5P2CVC3</accession>
<feature type="domain" description="TerD" evidence="2">
    <location>
        <begin position="8"/>
        <end position="168"/>
    </location>
</feature>
<dbReference type="EMBL" id="CP029190">
    <property type="protein sequence ID" value="QES46864.1"/>
    <property type="molecule type" value="Genomic_DNA"/>
</dbReference>
<evidence type="ECO:0000259" key="2">
    <source>
        <dbReference type="Pfam" id="PF02342"/>
    </source>
</evidence>
<evidence type="ECO:0000313" key="3">
    <source>
        <dbReference type="EMBL" id="QES46864.1"/>
    </source>
</evidence>